<comment type="caution">
    <text evidence="1">The sequence shown here is derived from an EMBL/GenBank/DDBJ whole genome shotgun (WGS) entry which is preliminary data.</text>
</comment>
<dbReference type="InterPro" id="IPR036390">
    <property type="entry name" value="WH_DNA-bd_sf"/>
</dbReference>
<dbReference type="SUPFAM" id="SSF46785">
    <property type="entry name" value="Winged helix' DNA-binding domain"/>
    <property type="match status" value="1"/>
</dbReference>
<dbReference type="RefSeq" id="WP_345482108.1">
    <property type="nucleotide sequence ID" value="NZ_BAABLP010000007.1"/>
</dbReference>
<accession>A0ABP8ZF43</accession>
<dbReference type="EMBL" id="BAABLP010000007">
    <property type="protein sequence ID" value="GAA4754614.1"/>
    <property type="molecule type" value="Genomic_DNA"/>
</dbReference>
<evidence type="ECO:0000313" key="1">
    <source>
        <dbReference type="EMBL" id="GAA4754614.1"/>
    </source>
</evidence>
<keyword evidence="2" id="KW-1185">Reference proteome</keyword>
<gene>
    <name evidence="1" type="ORF">GCM10025783_29600</name>
</gene>
<dbReference type="Proteomes" id="UP001500121">
    <property type="component" value="Unassembled WGS sequence"/>
</dbReference>
<protein>
    <recommendedName>
        <fullName evidence="3">ArsR family transcriptional regulator</fullName>
    </recommendedName>
</protein>
<sequence length="84" mass="8750">MFALADPDTIRLLRTLSLAGPATMRELAARLELRQSVVRRAIRQGLAIGVVRSCAAGAGPYEIVPAAVAAAVAEHRESLLGATA</sequence>
<reference evidence="2" key="1">
    <citation type="journal article" date="2019" name="Int. J. Syst. Evol. Microbiol.">
        <title>The Global Catalogue of Microorganisms (GCM) 10K type strain sequencing project: providing services to taxonomists for standard genome sequencing and annotation.</title>
        <authorList>
            <consortium name="The Broad Institute Genomics Platform"/>
            <consortium name="The Broad Institute Genome Sequencing Center for Infectious Disease"/>
            <person name="Wu L."/>
            <person name="Ma J."/>
        </authorList>
    </citation>
    <scope>NUCLEOTIDE SEQUENCE [LARGE SCALE GENOMIC DNA]</scope>
    <source>
        <strain evidence="2">JCM 19015</strain>
    </source>
</reference>
<name>A0ABP8ZF43_9MICO</name>
<evidence type="ECO:0008006" key="3">
    <source>
        <dbReference type="Google" id="ProtNLM"/>
    </source>
</evidence>
<dbReference type="Gene3D" id="1.10.10.10">
    <property type="entry name" value="Winged helix-like DNA-binding domain superfamily/Winged helix DNA-binding domain"/>
    <property type="match status" value="1"/>
</dbReference>
<evidence type="ECO:0000313" key="2">
    <source>
        <dbReference type="Proteomes" id="UP001500121"/>
    </source>
</evidence>
<dbReference type="InterPro" id="IPR036388">
    <property type="entry name" value="WH-like_DNA-bd_sf"/>
</dbReference>
<proteinExistence type="predicted"/>
<organism evidence="1 2">
    <name type="scientific">Amnibacterium soli</name>
    <dbReference type="NCBI Taxonomy" id="1282736"/>
    <lineage>
        <taxon>Bacteria</taxon>
        <taxon>Bacillati</taxon>
        <taxon>Actinomycetota</taxon>
        <taxon>Actinomycetes</taxon>
        <taxon>Micrococcales</taxon>
        <taxon>Microbacteriaceae</taxon>
        <taxon>Amnibacterium</taxon>
    </lineage>
</organism>